<feature type="transmembrane region" description="Helical" evidence="1">
    <location>
        <begin position="46"/>
        <end position="64"/>
    </location>
</feature>
<feature type="transmembrane region" description="Helical" evidence="1">
    <location>
        <begin position="21"/>
        <end position="40"/>
    </location>
</feature>
<accession>A0A6J6EMU6</accession>
<proteinExistence type="predicted"/>
<dbReference type="EMBL" id="CAEZSR010000120">
    <property type="protein sequence ID" value="CAB4575833.1"/>
    <property type="molecule type" value="Genomic_DNA"/>
</dbReference>
<dbReference type="AlphaFoldDB" id="A0A6J6EMU6"/>
<reference evidence="2" key="1">
    <citation type="submission" date="2020-05" db="EMBL/GenBank/DDBJ databases">
        <authorList>
            <person name="Chiriac C."/>
            <person name="Salcher M."/>
            <person name="Ghai R."/>
            <person name="Kavagutti S V."/>
        </authorList>
    </citation>
    <scope>NUCLEOTIDE SEQUENCE</scope>
</reference>
<keyword evidence="1" id="KW-0812">Transmembrane</keyword>
<keyword evidence="1" id="KW-0472">Membrane</keyword>
<keyword evidence="1" id="KW-1133">Transmembrane helix</keyword>
<organism evidence="2">
    <name type="scientific">freshwater metagenome</name>
    <dbReference type="NCBI Taxonomy" id="449393"/>
    <lineage>
        <taxon>unclassified sequences</taxon>
        <taxon>metagenomes</taxon>
        <taxon>ecological metagenomes</taxon>
    </lineage>
</organism>
<name>A0A6J6EMU6_9ZZZZ</name>
<protein>
    <submittedName>
        <fullName evidence="2">Unannotated protein</fullName>
    </submittedName>
</protein>
<gene>
    <name evidence="2" type="ORF">UFOPK1493_02704</name>
</gene>
<evidence type="ECO:0000256" key="1">
    <source>
        <dbReference type="SAM" id="Phobius"/>
    </source>
</evidence>
<evidence type="ECO:0000313" key="2">
    <source>
        <dbReference type="EMBL" id="CAB4575833.1"/>
    </source>
</evidence>
<sequence length="72" mass="7694">MRHQVTLFAKNSEERRRSVKVGLYTGMPGAVIGGVVMRFVDGPWGFALGCAVGATVGLAIGLVLRSRWGTMT</sequence>